<dbReference type="InterPro" id="IPR004516">
    <property type="entry name" value="HisRS/HisZ"/>
</dbReference>
<dbReference type="PIRSF" id="PIRSF001549">
    <property type="entry name" value="His-tRNA_synth"/>
    <property type="match status" value="1"/>
</dbReference>
<dbReference type="InterPro" id="IPR045864">
    <property type="entry name" value="aa-tRNA-synth_II/BPL/LPL"/>
</dbReference>
<comment type="subunit">
    <text evidence="2 8">Homodimer.</text>
</comment>
<dbReference type="PANTHER" id="PTHR43707:SF1">
    <property type="entry name" value="HISTIDINE--TRNA LIGASE, MITOCHONDRIAL-RELATED"/>
    <property type="match status" value="1"/>
</dbReference>
<evidence type="ECO:0000256" key="5">
    <source>
        <dbReference type="ARBA" id="ARBA00022917"/>
    </source>
</evidence>
<dbReference type="STRING" id="1069081.SAMN05660197_1415"/>
<comment type="similarity">
    <text evidence="1 8">Belongs to the class-II aminoacyl-tRNA synthetase family.</text>
</comment>
<dbReference type="EMBL" id="FWWZ01000001">
    <property type="protein sequence ID" value="SMC09598.1"/>
    <property type="molecule type" value="Genomic_DNA"/>
</dbReference>
<evidence type="ECO:0000256" key="8">
    <source>
        <dbReference type="HAMAP-Rule" id="MF_00127"/>
    </source>
</evidence>
<protein>
    <recommendedName>
        <fullName evidence="8">Histidine--tRNA ligase</fullName>
        <ecNumber evidence="8">6.1.1.21</ecNumber>
    </recommendedName>
    <alternativeName>
        <fullName evidence="8">Histidyl-tRNA synthetase</fullName>
        <shortName evidence="8">HisRS</shortName>
    </alternativeName>
</protein>
<dbReference type="EC" id="6.1.1.21" evidence="8"/>
<dbReference type="InterPro" id="IPR006195">
    <property type="entry name" value="aa-tRNA-synth_II"/>
</dbReference>
<dbReference type="InterPro" id="IPR015807">
    <property type="entry name" value="His-tRNA-ligase"/>
</dbReference>
<evidence type="ECO:0000256" key="2">
    <source>
        <dbReference type="ARBA" id="ARBA00011738"/>
    </source>
</evidence>
<dbReference type="CDD" id="cd00773">
    <property type="entry name" value="HisRS-like_core"/>
    <property type="match status" value="1"/>
</dbReference>
<feature type="binding site" evidence="9">
    <location>
        <position position="126"/>
    </location>
    <ligand>
        <name>L-histidine</name>
        <dbReference type="ChEBI" id="CHEBI:57595"/>
    </ligand>
</feature>
<dbReference type="Gene3D" id="3.40.50.800">
    <property type="entry name" value="Anticodon-binding domain"/>
    <property type="match status" value="1"/>
</dbReference>
<dbReference type="SUPFAM" id="SSF55681">
    <property type="entry name" value="Class II aaRS and biotin synthetases"/>
    <property type="match status" value="1"/>
</dbReference>
<dbReference type="InterPro" id="IPR041715">
    <property type="entry name" value="HisRS-like_core"/>
</dbReference>
<dbReference type="NCBIfam" id="TIGR00442">
    <property type="entry name" value="hisS"/>
    <property type="match status" value="1"/>
</dbReference>
<feature type="binding site" evidence="9">
    <location>
        <position position="255"/>
    </location>
    <ligand>
        <name>L-histidine</name>
        <dbReference type="ChEBI" id="CHEBI:57595"/>
    </ligand>
</feature>
<feature type="binding site" evidence="9">
    <location>
        <begin position="259"/>
        <end position="260"/>
    </location>
    <ligand>
        <name>L-histidine</name>
        <dbReference type="ChEBI" id="CHEBI:57595"/>
    </ligand>
</feature>
<feature type="binding site" evidence="9">
    <location>
        <position position="112"/>
    </location>
    <ligand>
        <name>L-histidine</name>
        <dbReference type="ChEBI" id="CHEBI:57595"/>
    </ligand>
</feature>
<dbReference type="Gene3D" id="3.30.930.10">
    <property type="entry name" value="Bira Bifunctional Protein, Domain 2"/>
    <property type="match status" value="1"/>
</dbReference>
<evidence type="ECO:0000256" key="3">
    <source>
        <dbReference type="ARBA" id="ARBA00022598"/>
    </source>
</evidence>
<dbReference type="InterPro" id="IPR004154">
    <property type="entry name" value="Anticodon-bd"/>
</dbReference>
<feature type="binding site" evidence="9">
    <location>
        <begin position="81"/>
        <end position="83"/>
    </location>
    <ligand>
        <name>L-histidine</name>
        <dbReference type="ChEBI" id="CHEBI:57595"/>
    </ligand>
</feature>
<dbReference type="AlphaFoldDB" id="A0A1W1WTE8"/>
<reference evidence="12" key="1">
    <citation type="submission" date="2017-04" db="EMBL/GenBank/DDBJ databases">
        <authorList>
            <person name="Varghese N."/>
            <person name="Submissions S."/>
        </authorList>
    </citation>
    <scope>NUCLEOTIDE SEQUENCE [LARGE SCALE GENOMIC DNA]</scope>
    <source>
        <strain evidence="12">DSM 16512</strain>
    </source>
</reference>
<organism evidence="11 12">
    <name type="scientific">Nitratiruptor tergarcus DSM 16512</name>
    <dbReference type="NCBI Taxonomy" id="1069081"/>
    <lineage>
        <taxon>Bacteria</taxon>
        <taxon>Pseudomonadati</taxon>
        <taxon>Campylobacterota</taxon>
        <taxon>Epsilonproteobacteria</taxon>
        <taxon>Nautiliales</taxon>
        <taxon>Nitratiruptoraceae</taxon>
        <taxon>Nitratiruptor</taxon>
    </lineage>
</organism>
<dbReference type="OrthoDB" id="9800814at2"/>
<evidence type="ECO:0000256" key="6">
    <source>
        <dbReference type="ARBA" id="ARBA00023146"/>
    </source>
</evidence>
<evidence type="ECO:0000256" key="7">
    <source>
        <dbReference type="ARBA" id="ARBA00047639"/>
    </source>
</evidence>
<evidence type="ECO:0000313" key="12">
    <source>
        <dbReference type="Proteomes" id="UP000192602"/>
    </source>
</evidence>
<name>A0A1W1WTE8_9BACT</name>
<dbReference type="SUPFAM" id="SSF52954">
    <property type="entry name" value="Class II aaRS ABD-related"/>
    <property type="match status" value="1"/>
</dbReference>
<accession>A0A1W1WTE8</accession>
<evidence type="ECO:0000313" key="11">
    <source>
        <dbReference type="EMBL" id="SMC09598.1"/>
    </source>
</evidence>
<keyword evidence="12" id="KW-1185">Reference proteome</keyword>
<dbReference type="HAMAP" id="MF_00127">
    <property type="entry name" value="His_tRNA_synth"/>
    <property type="match status" value="1"/>
</dbReference>
<keyword evidence="5 8" id="KW-0648">Protein biosynthesis</keyword>
<keyword evidence="8" id="KW-0067">ATP-binding</keyword>
<feature type="binding site" evidence="9">
    <location>
        <position position="130"/>
    </location>
    <ligand>
        <name>L-histidine</name>
        <dbReference type="ChEBI" id="CHEBI:57595"/>
    </ligand>
</feature>
<dbReference type="GO" id="GO:0006427">
    <property type="term" value="P:histidyl-tRNA aminoacylation"/>
    <property type="evidence" value="ECO:0007669"/>
    <property type="project" value="UniProtKB-UniRule"/>
</dbReference>
<dbReference type="Proteomes" id="UP000192602">
    <property type="component" value="Unassembled WGS sequence"/>
</dbReference>
<dbReference type="GO" id="GO:0005737">
    <property type="term" value="C:cytoplasm"/>
    <property type="evidence" value="ECO:0007669"/>
    <property type="project" value="UniProtKB-SubCell"/>
</dbReference>
<dbReference type="PANTHER" id="PTHR43707">
    <property type="entry name" value="HISTIDYL-TRNA SYNTHETASE"/>
    <property type="match status" value="1"/>
</dbReference>
<evidence type="ECO:0000256" key="4">
    <source>
        <dbReference type="ARBA" id="ARBA00022741"/>
    </source>
</evidence>
<proteinExistence type="inferred from homology"/>
<keyword evidence="6 8" id="KW-0030">Aminoacyl-tRNA synthetase</keyword>
<dbReference type="Pfam" id="PF13393">
    <property type="entry name" value="tRNA-synt_His"/>
    <property type="match status" value="1"/>
</dbReference>
<keyword evidence="4 8" id="KW-0547">Nucleotide-binding</keyword>
<dbReference type="InterPro" id="IPR036621">
    <property type="entry name" value="Anticodon-bd_dom_sf"/>
</dbReference>
<dbReference type="RefSeq" id="WP_084275815.1">
    <property type="nucleotide sequence ID" value="NZ_AP026671.1"/>
</dbReference>
<dbReference type="PROSITE" id="PS50862">
    <property type="entry name" value="AA_TRNA_LIGASE_II"/>
    <property type="match status" value="1"/>
</dbReference>
<gene>
    <name evidence="8" type="primary">hisS</name>
    <name evidence="11" type="ORF">SAMN05660197_1415</name>
</gene>
<evidence type="ECO:0000259" key="10">
    <source>
        <dbReference type="PROSITE" id="PS50862"/>
    </source>
</evidence>
<evidence type="ECO:0000256" key="9">
    <source>
        <dbReference type="PIRSR" id="PIRSR001549-1"/>
    </source>
</evidence>
<dbReference type="GO" id="GO:0005524">
    <property type="term" value="F:ATP binding"/>
    <property type="evidence" value="ECO:0007669"/>
    <property type="project" value="UniProtKB-UniRule"/>
</dbReference>
<feature type="domain" description="Aminoacyl-transfer RNA synthetases class-II family profile" evidence="10">
    <location>
        <begin position="39"/>
        <end position="312"/>
    </location>
</feature>
<comment type="subcellular location">
    <subcellularLocation>
        <location evidence="8">Cytoplasm</location>
    </subcellularLocation>
</comment>
<keyword evidence="8" id="KW-0963">Cytoplasm</keyword>
<sequence>MAIKALRGMKDILPPISKKYIAFIQKASHIAQNYSHEYIEPPLLEETVLFRRSVGESSDIVGKEMYQFIDKGGNDVCLRPEGTAGVVRSFIEHKLDRQGGVHRFYYYGPMFRYERPQKGRLREFHQFGVESFGEASVYEDASIILLAKEILDSFHICYELKINSLGCPQCLPSYRKKLIDFLSSKEDICEDCKKRRETNPIRVLDCKNAHCQEIYVNAPKLLEHLCDECNRDFSQLQEILQSEGVAFTIDENLVRGLDYYTKTAFEFVSSDLGAQNAVAGGGRYDNLVEFLGGRPTPAVGFAIGIERVLELIQLDENKREGFYFGVMIAEAIESAFSLTIKKRKQEKVYFEPKPKSLKAHLKAADKQKARYACIIGEEEYQNGTVWIKDLEQKSEKVVTFEEFMGIQ</sequence>
<keyword evidence="3 8" id="KW-0436">Ligase</keyword>
<evidence type="ECO:0000256" key="1">
    <source>
        <dbReference type="ARBA" id="ARBA00008226"/>
    </source>
</evidence>
<dbReference type="GO" id="GO:0004821">
    <property type="term" value="F:histidine-tRNA ligase activity"/>
    <property type="evidence" value="ECO:0007669"/>
    <property type="project" value="UniProtKB-UniRule"/>
</dbReference>
<comment type="catalytic activity">
    <reaction evidence="7 8">
        <text>tRNA(His) + L-histidine + ATP = L-histidyl-tRNA(His) + AMP + diphosphate + H(+)</text>
        <dbReference type="Rhea" id="RHEA:17313"/>
        <dbReference type="Rhea" id="RHEA-COMP:9665"/>
        <dbReference type="Rhea" id="RHEA-COMP:9689"/>
        <dbReference type="ChEBI" id="CHEBI:15378"/>
        <dbReference type="ChEBI" id="CHEBI:30616"/>
        <dbReference type="ChEBI" id="CHEBI:33019"/>
        <dbReference type="ChEBI" id="CHEBI:57595"/>
        <dbReference type="ChEBI" id="CHEBI:78442"/>
        <dbReference type="ChEBI" id="CHEBI:78527"/>
        <dbReference type="ChEBI" id="CHEBI:456215"/>
        <dbReference type="EC" id="6.1.1.21"/>
    </reaction>
</comment>
<dbReference type="Pfam" id="PF03129">
    <property type="entry name" value="HGTP_anticodon"/>
    <property type="match status" value="1"/>
</dbReference>